<proteinExistence type="predicted"/>
<gene>
    <name evidence="2" type="ORF">C0Z18_02150</name>
</gene>
<dbReference type="NCBIfam" id="TIGR01764">
    <property type="entry name" value="excise"/>
    <property type="match status" value="1"/>
</dbReference>
<accession>A0A2N7W0U9</accession>
<dbReference type="Pfam" id="PF12728">
    <property type="entry name" value="HTH_17"/>
    <property type="match status" value="3"/>
</dbReference>
<dbReference type="InterPro" id="IPR041657">
    <property type="entry name" value="HTH_17"/>
</dbReference>
<evidence type="ECO:0000313" key="2">
    <source>
        <dbReference type="EMBL" id="PMS23046.1"/>
    </source>
</evidence>
<feature type="domain" description="Helix-turn-helix" evidence="1">
    <location>
        <begin position="7"/>
        <end position="59"/>
    </location>
</feature>
<protein>
    <recommendedName>
        <fullName evidence="1">Helix-turn-helix domain-containing protein</fullName>
    </recommendedName>
</protein>
<sequence length="299" mass="33390">MEKTYSLTMAQAARRLGVSYPTARQWAVRGDLPCHVEQPLGFCSRTFNEADLDAFAARRAAETTIGADELTTTQAAQIVGHRWPGAASLLLRSAGVPFRKIGARLVFTRHAVEAYAAAHPHAAWLRISDVVQRFRVTRATVERWVDDGRLPCERDHRGRRRFRQADVDAFRWLARSTRNLDRVRSERKKRQEAVRQVRLEAPELGASDAARFLGYASPISVWRLANAGKLPFTLNERGRRRFARAELERFKARNGAPKRGRPNAVCGESVSVGAGLSEAATPSLARCLQPKRARVGADL</sequence>
<dbReference type="Gene3D" id="1.10.1660.10">
    <property type="match status" value="1"/>
</dbReference>
<dbReference type="OrthoDB" id="123463at2"/>
<reference evidence="2 3" key="1">
    <citation type="submission" date="2018-01" db="EMBL/GenBank/DDBJ databases">
        <title>Whole genome analyses suggest that Burkholderia sensu lato contains two further novel genera in the rhizoxinica-symbiotica group Mycetohabitans gen. nov., and Trinickia gen. nov.: implications for the evolution of diazotrophy and nodulation in the Burkholderiaceae.</title>
        <authorList>
            <person name="Estrada-de los Santos P."/>
            <person name="Palmer M."/>
            <person name="Chavez-Ramirez B."/>
            <person name="Beukes C."/>
            <person name="Steenkamp E.T."/>
            <person name="Hirsch A.M."/>
            <person name="Manyaka P."/>
            <person name="Maluk M."/>
            <person name="Lafos M."/>
            <person name="Crook M."/>
            <person name="Gross E."/>
            <person name="Simon M.F."/>
            <person name="Bueno dos Reis Junior F."/>
            <person name="Poole P.S."/>
            <person name="Venter S.N."/>
            <person name="James E.K."/>
        </authorList>
    </citation>
    <scope>NUCLEOTIDE SEQUENCE [LARGE SCALE GENOMIC DNA]</scope>
    <source>
        <strain evidence="2 3">GIMN1.004</strain>
    </source>
</reference>
<evidence type="ECO:0000259" key="1">
    <source>
        <dbReference type="Pfam" id="PF12728"/>
    </source>
</evidence>
<feature type="domain" description="Helix-turn-helix" evidence="1">
    <location>
        <begin position="124"/>
        <end position="170"/>
    </location>
</feature>
<dbReference type="GO" id="GO:0003677">
    <property type="term" value="F:DNA binding"/>
    <property type="evidence" value="ECO:0007669"/>
    <property type="project" value="InterPro"/>
</dbReference>
<dbReference type="SUPFAM" id="SSF46955">
    <property type="entry name" value="Putative DNA-binding domain"/>
    <property type="match status" value="2"/>
</dbReference>
<keyword evidence="3" id="KW-1185">Reference proteome</keyword>
<evidence type="ECO:0000313" key="3">
    <source>
        <dbReference type="Proteomes" id="UP000235616"/>
    </source>
</evidence>
<name>A0A2N7W0U9_9BURK</name>
<dbReference type="InterPro" id="IPR009061">
    <property type="entry name" value="DNA-bd_dom_put_sf"/>
</dbReference>
<dbReference type="EMBL" id="PNYA01000002">
    <property type="protein sequence ID" value="PMS23046.1"/>
    <property type="molecule type" value="Genomic_DNA"/>
</dbReference>
<feature type="domain" description="Helix-turn-helix" evidence="1">
    <location>
        <begin position="204"/>
        <end position="254"/>
    </location>
</feature>
<comment type="caution">
    <text evidence="2">The sequence shown here is derived from an EMBL/GenBank/DDBJ whole genome shotgun (WGS) entry which is preliminary data.</text>
</comment>
<dbReference type="Proteomes" id="UP000235616">
    <property type="component" value="Unassembled WGS sequence"/>
</dbReference>
<organism evidence="2 3">
    <name type="scientific">Trinickia dabaoshanensis</name>
    <dbReference type="NCBI Taxonomy" id="564714"/>
    <lineage>
        <taxon>Bacteria</taxon>
        <taxon>Pseudomonadati</taxon>
        <taxon>Pseudomonadota</taxon>
        <taxon>Betaproteobacteria</taxon>
        <taxon>Burkholderiales</taxon>
        <taxon>Burkholderiaceae</taxon>
        <taxon>Trinickia</taxon>
    </lineage>
</organism>
<dbReference type="AlphaFoldDB" id="A0A2N7W0U9"/>
<dbReference type="InterPro" id="IPR010093">
    <property type="entry name" value="SinI_DNA-bd"/>
</dbReference>